<evidence type="ECO:0000256" key="4">
    <source>
        <dbReference type="ARBA" id="ARBA00023242"/>
    </source>
</evidence>
<dbReference type="InterPro" id="IPR027417">
    <property type="entry name" value="P-loop_NTPase"/>
</dbReference>
<keyword evidence="6" id="KW-0378">Hydrolase</keyword>
<evidence type="ECO:0000313" key="7">
    <source>
        <dbReference type="Proteomes" id="UP001152795"/>
    </source>
</evidence>
<dbReference type="PANTHER" id="PTHR13710:SF153">
    <property type="entry name" value="RECQ-LIKE DNA HELICASE BLM"/>
    <property type="match status" value="1"/>
</dbReference>
<comment type="caution">
    <text evidence="6">The sequence shown here is derived from an EMBL/GenBank/DDBJ whole genome shotgun (WGS) entry which is preliminary data.</text>
</comment>
<dbReference type="GO" id="GO:0005737">
    <property type="term" value="C:cytoplasm"/>
    <property type="evidence" value="ECO:0007669"/>
    <property type="project" value="TreeGrafter"/>
</dbReference>
<dbReference type="SUPFAM" id="SSF52540">
    <property type="entry name" value="P-loop containing nucleoside triphosphate hydrolases"/>
    <property type="match status" value="1"/>
</dbReference>
<dbReference type="AlphaFoldDB" id="A0A6S7JN09"/>
<dbReference type="Proteomes" id="UP001152795">
    <property type="component" value="Unassembled WGS sequence"/>
</dbReference>
<dbReference type="GO" id="GO:0003677">
    <property type="term" value="F:DNA binding"/>
    <property type="evidence" value="ECO:0007669"/>
    <property type="project" value="UniProtKB-KW"/>
</dbReference>
<accession>A0A6S7JN09</accession>
<dbReference type="GO" id="GO:0005524">
    <property type="term" value="F:ATP binding"/>
    <property type="evidence" value="ECO:0007669"/>
    <property type="project" value="InterPro"/>
</dbReference>
<name>A0A6S7JN09_PARCT</name>
<dbReference type="GO" id="GO:0005634">
    <property type="term" value="C:nucleus"/>
    <property type="evidence" value="ECO:0007669"/>
    <property type="project" value="TreeGrafter"/>
</dbReference>
<evidence type="ECO:0000259" key="5">
    <source>
        <dbReference type="Pfam" id="PF00270"/>
    </source>
</evidence>
<feature type="domain" description="DEAD/DEAH-box helicase" evidence="5">
    <location>
        <begin position="23"/>
        <end position="169"/>
    </location>
</feature>
<dbReference type="EMBL" id="CACRXK020018695">
    <property type="protein sequence ID" value="CAB4032787.1"/>
    <property type="molecule type" value="Genomic_DNA"/>
</dbReference>
<comment type="similarity">
    <text evidence="1">Belongs to the helicase family. RecQ subfamily.</text>
</comment>
<reference evidence="6" key="1">
    <citation type="submission" date="2020-04" db="EMBL/GenBank/DDBJ databases">
        <authorList>
            <person name="Alioto T."/>
            <person name="Alioto T."/>
            <person name="Gomez Garrido J."/>
        </authorList>
    </citation>
    <scope>NUCLEOTIDE SEQUENCE</scope>
    <source>
        <strain evidence="6">A484AB</strain>
    </source>
</reference>
<sequence>MEILNRIHIALHNAGMVNRILKPQQIQCFDYICKGHDVIAVLPTGFGKSVLFQLLPDILPTKTTINIVIVLCPLSSIIEDQLHSLKIMSINAGVLPSHYENKNCETLFNNEDMGMAADIHLPDDLVNGLTSIVFAHPEDLLSDVGRKLMKSDVYQKNVVACVIDEGHCVEM</sequence>
<evidence type="ECO:0000256" key="2">
    <source>
        <dbReference type="ARBA" id="ARBA00023125"/>
    </source>
</evidence>
<feature type="non-terminal residue" evidence="6">
    <location>
        <position position="171"/>
    </location>
</feature>
<keyword evidence="6" id="KW-0347">Helicase</keyword>
<dbReference type="PANTHER" id="PTHR13710">
    <property type="entry name" value="DNA HELICASE RECQ FAMILY MEMBER"/>
    <property type="match status" value="1"/>
</dbReference>
<keyword evidence="2" id="KW-0238">DNA-binding</keyword>
<dbReference type="Pfam" id="PF00270">
    <property type="entry name" value="DEAD"/>
    <property type="match status" value="1"/>
</dbReference>
<evidence type="ECO:0000256" key="1">
    <source>
        <dbReference type="ARBA" id="ARBA00005446"/>
    </source>
</evidence>
<dbReference type="GO" id="GO:0009378">
    <property type="term" value="F:four-way junction helicase activity"/>
    <property type="evidence" value="ECO:0007669"/>
    <property type="project" value="TreeGrafter"/>
</dbReference>
<dbReference type="GO" id="GO:0005694">
    <property type="term" value="C:chromosome"/>
    <property type="evidence" value="ECO:0007669"/>
    <property type="project" value="TreeGrafter"/>
</dbReference>
<dbReference type="InterPro" id="IPR011545">
    <property type="entry name" value="DEAD/DEAH_box_helicase_dom"/>
</dbReference>
<keyword evidence="4" id="KW-0539">Nucleus</keyword>
<keyword evidence="7" id="KW-1185">Reference proteome</keyword>
<gene>
    <name evidence="6" type="ORF">PACLA_8A017606</name>
</gene>
<evidence type="ECO:0000313" key="6">
    <source>
        <dbReference type="EMBL" id="CAB4032787.1"/>
    </source>
</evidence>
<dbReference type="GO" id="GO:0000724">
    <property type="term" value="P:double-strand break repair via homologous recombination"/>
    <property type="evidence" value="ECO:0007669"/>
    <property type="project" value="TreeGrafter"/>
</dbReference>
<dbReference type="OrthoDB" id="5977677at2759"/>
<evidence type="ECO:0000256" key="3">
    <source>
        <dbReference type="ARBA" id="ARBA00023235"/>
    </source>
</evidence>
<proteinExistence type="inferred from homology"/>
<dbReference type="GO" id="GO:0043138">
    <property type="term" value="F:3'-5' DNA helicase activity"/>
    <property type="evidence" value="ECO:0007669"/>
    <property type="project" value="TreeGrafter"/>
</dbReference>
<keyword evidence="6" id="KW-0547">Nucleotide-binding</keyword>
<keyword evidence="6" id="KW-0067">ATP-binding</keyword>
<organism evidence="6 7">
    <name type="scientific">Paramuricea clavata</name>
    <name type="common">Red gorgonian</name>
    <name type="synonym">Violescent sea-whip</name>
    <dbReference type="NCBI Taxonomy" id="317549"/>
    <lineage>
        <taxon>Eukaryota</taxon>
        <taxon>Metazoa</taxon>
        <taxon>Cnidaria</taxon>
        <taxon>Anthozoa</taxon>
        <taxon>Octocorallia</taxon>
        <taxon>Malacalcyonacea</taxon>
        <taxon>Plexauridae</taxon>
        <taxon>Paramuricea</taxon>
    </lineage>
</organism>
<protein>
    <submittedName>
        <fullName evidence="6">ATP-dependent DNA helicase Q1-like</fullName>
    </submittedName>
</protein>
<keyword evidence="3" id="KW-0413">Isomerase</keyword>
<dbReference type="Gene3D" id="3.40.50.300">
    <property type="entry name" value="P-loop containing nucleotide triphosphate hydrolases"/>
    <property type="match status" value="1"/>
</dbReference>